<dbReference type="InterPro" id="IPR029058">
    <property type="entry name" value="AB_hydrolase_fold"/>
</dbReference>
<dbReference type="EMBL" id="JF805282">
    <property type="protein sequence ID" value="AEI30662.1"/>
    <property type="molecule type" value="Genomic_DNA"/>
</dbReference>
<name>F8UI05_9ZZZZ</name>
<dbReference type="AlphaFoldDB" id="F8UI05"/>
<sequence length="93" mass="10599">FEGVLVNDTLFYDLQRTPFAWAEDAPPVSVPVFVALGRHDYVVAPNVWSGVKTPFTDLTVHVFDDAGHWPHLEDPQAFDTAVLEWIRAHEVRR</sequence>
<evidence type="ECO:0000313" key="1">
    <source>
        <dbReference type="EMBL" id="AEI30662.1"/>
    </source>
</evidence>
<protein>
    <submittedName>
        <fullName evidence="1">Hydrolase</fullName>
    </submittedName>
</protein>
<dbReference type="SUPFAM" id="SSF53474">
    <property type="entry name" value="alpha/beta-Hydrolases"/>
    <property type="match status" value="1"/>
</dbReference>
<reference evidence="1" key="1">
    <citation type="submission" date="2011-04" db="EMBL/GenBank/DDBJ databases">
        <title>Taxonomic and functional metagenomic profiling of the microbial community in the anoxic sediment of a brackish shallow lake (Laguna de Carrizo Central Spain).</title>
        <authorList>
            <consortium name="CONSOLIDER consortium CSD2007-00005"/>
            <person name="Guazzaroni M.-E."/>
            <person name="Richter M."/>
            <person name="Garcia-Salamanca A."/>
            <person name="Yarza P."/>
            <person name="Ferrer M."/>
        </authorList>
    </citation>
    <scope>NUCLEOTIDE SEQUENCE</scope>
</reference>
<organism evidence="1">
    <name type="scientific">uncultured microorganism</name>
    <dbReference type="NCBI Taxonomy" id="358574"/>
    <lineage>
        <taxon>unclassified sequences</taxon>
        <taxon>environmental samples</taxon>
    </lineage>
</organism>
<keyword evidence="1" id="KW-0378">Hydrolase</keyword>
<accession>F8UI05</accession>
<gene>
    <name evidence="1" type="ORF">LDC_03296</name>
</gene>
<dbReference type="GO" id="GO:0016787">
    <property type="term" value="F:hydrolase activity"/>
    <property type="evidence" value="ECO:0007669"/>
    <property type="project" value="UniProtKB-KW"/>
</dbReference>
<proteinExistence type="predicted"/>
<dbReference type="Gene3D" id="3.40.50.1820">
    <property type="entry name" value="alpha/beta hydrolase"/>
    <property type="match status" value="1"/>
</dbReference>
<feature type="non-terminal residue" evidence="1">
    <location>
        <position position="1"/>
    </location>
</feature>